<proteinExistence type="predicted"/>
<keyword evidence="3" id="KW-0489">Methyltransferase</keyword>
<dbReference type="SUPFAM" id="SSF53335">
    <property type="entry name" value="S-adenosyl-L-methionine-dependent methyltransferases"/>
    <property type="match status" value="1"/>
</dbReference>
<feature type="domain" description="Methyltransferase type 11" evidence="2">
    <location>
        <begin position="89"/>
        <end position="187"/>
    </location>
</feature>
<comment type="caution">
    <text evidence="3">The sequence shown here is derived from an EMBL/GenBank/DDBJ whole genome shotgun (WGS) entry which is preliminary data.</text>
</comment>
<keyword evidence="3" id="KW-0808">Transferase</keyword>
<organism evidence="3 4">
    <name type="scientific">Rhodopirellula halodulae</name>
    <dbReference type="NCBI Taxonomy" id="2894198"/>
    <lineage>
        <taxon>Bacteria</taxon>
        <taxon>Pseudomonadati</taxon>
        <taxon>Planctomycetota</taxon>
        <taxon>Planctomycetia</taxon>
        <taxon>Pirellulales</taxon>
        <taxon>Pirellulaceae</taxon>
        <taxon>Rhodopirellula</taxon>
    </lineage>
</organism>
<dbReference type="RefSeq" id="WP_230272485.1">
    <property type="nucleotide sequence ID" value="NZ_JAJKFW010000014.1"/>
</dbReference>
<sequence length="243" mass="27012">MRSAFLIAISIVALLQTSPAFTQDAGTKDLARPAQNQSVNPGINDSFLDPELDVDAWLQRFEVESREVYAAKDEIVAAFGLQSGDRVADIGTGTGLYVEPFCDAVGTDGWVYAIDIAPKFVQRVSRIAEHKRLDNVTPVLGSGNDICLPPASIDAAFVCDVYHHFEFPSQSLQSIHRAMKPGGQLVVIDFERIEGVSREWTMGHVRAGKDVFRKEIEAAGFEFVEEVKLEGFKENYFLRFRRP</sequence>
<dbReference type="Proteomes" id="UP001430306">
    <property type="component" value="Unassembled WGS sequence"/>
</dbReference>
<protein>
    <submittedName>
        <fullName evidence="3">Methyltransferase domain-containing protein</fullName>
    </submittedName>
</protein>
<accession>A0ABS8NEH0</accession>
<dbReference type="PANTHER" id="PTHR42912:SF86">
    <property type="entry name" value="BLL4992 PROTEIN"/>
    <property type="match status" value="1"/>
</dbReference>
<dbReference type="Gene3D" id="3.40.50.150">
    <property type="entry name" value="Vaccinia Virus protein VP39"/>
    <property type="match status" value="1"/>
</dbReference>
<evidence type="ECO:0000259" key="2">
    <source>
        <dbReference type="Pfam" id="PF08241"/>
    </source>
</evidence>
<keyword evidence="1" id="KW-0732">Signal</keyword>
<dbReference type="EMBL" id="JAJKFW010000014">
    <property type="protein sequence ID" value="MCC9641946.1"/>
    <property type="molecule type" value="Genomic_DNA"/>
</dbReference>
<gene>
    <name evidence="3" type="ORF">LOC71_06640</name>
</gene>
<dbReference type="InterPro" id="IPR013216">
    <property type="entry name" value="Methyltransf_11"/>
</dbReference>
<evidence type="ECO:0000313" key="3">
    <source>
        <dbReference type="EMBL" id="MCC9641946.1"/>
    </source>
</evidence>
<feature type="signal peptide" evidence="1">
    <location>
        <begin position="1"/>
        <end position="22"/>
    </location>
</feature>
<dbReference type="GO" id="GO:0032259">
    <property type="term" value="P:methylation"/>
    <property type="evidence" value="ECO:0007669"/>
    <property type="project" value="UniProtKB-KW"/>
</dbReference>
<reference evidence="3" key="1">
    <citation type="submission" date="2021-11" db="EMBL/GenBank/DDBJ databases">
        <title>Genome sequence.</title>
        <authorList>
            <person name="Sun Q."/>
        </authorList>
    </citation>
    <scope>NUCLEOTIDE SEQUENCE</scope>
    <source>
        <strain evidence="3">JC740</strain>
    </source>
</reference>
<evidence type="ECO:0000256" key="1">
    <source>
        <dbReference type="SAM" id="SignalP"/>
    </source>
</evidence>
<dbReference type="InterPro" id="IPR029063">
    <property type="entry name" value="SAM-dependent_MTases_sf"/>
</dbReference>
<feature type="chain" id="PRO_5045247439" evidence="1">
    <location>
        <begin position="23"/>
        <end position="243"/>
    </location>
</feature>
<dbReference type="CDD" id="cd02440">
    <property type="entry name" value="AdoMet_MTases"/>
    <property type="match status" value="1"/>
</dbReference>
<name>A0ABS8NEH0_9BACT</name>
<keyword evidence="4" id="KW-1185">Reference proteome</keyword>
<dbReference type="InterPro" id="IPR050508">
    <property type="entry name" value="Methyltransf_Superfamily"/>
</dbReference>
<dbReference type="GO" id="GO:0008168">
    <property type="term" value="F:methyltransferase activity"/>
    <property type="evidence" value="ECO:0007669"/>
    <property type="project" value="UniProtKB-KW"/>
</dbReference>
<evidence type="ECO:0000313" key="4">
    <source>
        <dbReference type="Proteomes" id="UP001430306"/>
    </source>
</evidence>
<dbReference type="Pfam" id="PF08241">
    <property type="entry name" value="Methyltransf_11"/>
    <property type="match status" value="1"/>
</dbReference>
<dbReference type="PANTHER" id="PTHR42912">
    <property type="entry name" value="METHYLTRANSFERASE"/>
    <property type="match status" value="1"/>
</dbReference>